<evidence type="ECO:0000313" key="3">
    <source>
        <dbReference type="Proteomes" id="UP000553632"/>
    </source>
</evidence>
<dbReference type="Proteomes" id="UP000553632">
    <property type="component" value="Unassembled WGS sequence"/>
</dbReference>
<protein>
    <submittedName>
        <fullName evidence="2">Uncharacterized protein</fullName>
    </submittedName>
</protein>
<proteinExistence type="predicted"/>
<reference evidence="2 3" key="1">
    <citation type="submission" date="2020-04" db="EMBL/GenBank/DDBJ databases">
        <title>Perkinsus olseni comparative genomics.</title>
        <authorList>
            <person name="Bogema D.R."/>
        </authorList>
    </citation>
    <scope>NUCLEOTIDE SEQUENCE [LARGE SCALE GENOMIC DNA]</scope>
    <source>
        <strain evidence="2 3">ATCC PRA-207</strain>
    </source>
</reference>
<evidence type="ECO:0000313" key="2">
    <source>
        <dbReference type="EMBL" id="KAF4710327.1"/>
    </source>
</evidence>
<feature type="non-terminal residue" evidence="2">
    <location>
        <position position="1"/>
    </location>
</feature>
<dbReference type="EMBL" id="JABANO010031387">
    <property type="protein sequence ID" value="KAF4710327.1"/>
    <property type="molecule type" value="Genomic_DNA"/>
</dbReference>
<organism evidence="2 3">
    <name type="scientific">Perkinsus olseni</name>
    <name type="common">Perkinsus atlanticus</name>
    <dbReference type="NCBI Taxonomy" id="32597"/>
    <lineage>
        <taxon>Eukaryota</taxon>
        <taxon>Sar</taxon>
        <taxon>Alveolata</taxon>
        <taxon>Perkinsozoa</taxon>
        <taxon>Perkinsea</taxon>
        <taxon>Perkinsida</taxon>
        <taxon>Perkinsidae</taxon>
        <taxon>Perkinsus</taxon>
    </lineage>
</organism>
<feature type="non-terminal residue" evidence="2">
    <location>
        <position position="361"/>
    </location>
</feature>
<feature type="region of interest" description="Disordered" evidence="1">
    <location>
        <begin position="318"/>
        <end position="361"/>
    </location>
</feature>
<keyword evidence="3" id="KW-1185">Reference proteome</keyword>
<evidence type="ECO:0000256" key="1">
    <source>
        <dbReference type="SAM" id="MobiDB-lite"/>
    </source>
</evidence>
<comment type="caution">
    <text evidence="2">The sequence shown here is derived from an EMBL/GenBank/DDBJ whole genome shotgun (WGS) entry which is preliminary data.</text>
</comment>
<dbReference type="AlphaFoldDB" id="A0A7J6QPY5"/>
<name>A0A7J6QPY5_PEROL</name>
<gene>
    <name evidence="2" type="ORF">FOZ63_009318</name>
</gene>
<feature type="compositionally biased region" description="Low complexity" evidence="1">
    <location>
        <begin position="350"/>
        <end position="361"/>
    </location>
</feature>
<accession>A0A7J6QPY5</accession>
<sequence length="361" mass="41216">STLGSKYFHNFETGESLHRPQQEKLADDWDLLLEETGLTDSVLADDSKKKDELRRLAISKERRMLPPSDKLPLEQSQALAACHAAAEIQKNEVLRMKPSSCSRPPVGLCRPPARLHSLPRIINMHVHARLRTAFTALSPTLEDYLTEPVVHRTSPRPDTGREGLHQRVERIDDLLGSLQPALRRLRHYAARRRRLRELLQGSIHRYHSSLLIRVMDAWSCLASVRREEAFLWARVRTRVDLRVAAGVFTKWYRMTAALSLGRSREISRFFQSWTRRALGLARLERWYERRSLLAILVYRLLGTSCLRHYRQSELRESSVATTKSKGFPDGLAEQDSRSSTSEAEDRRAAAAEAPAASSPEG</sequence>